<sequence>MDKTFKRTLLGMAVAMAAVSGSANAAISLAGDAVNLYGQAAGFAHITNPEEGEGAAQAVIESRVGFRGTVEFDNFAPNFIWQIESGDANATDYGSFGMRDTFVGLDFEGVGSFKFGRQLVASYNYVDWPHSNPGLGNVFDGHNTLGGVGVDADGKYEATRVAFEDRANNNFRFDSATFGGFNFQATLSGMGDTRDALVMSVAGSYTYNGLSLHAGYYDQGGYTNSDNVKAGDNSYIIVGGSLTMGDITLTAGWKSMENGLNNNDQDAFSATAQYIIDGTWMLKAGYAATTDSKLANDDGSTAITARVGYLLPSAIIYTDVRSYDYYGADKSTDATNVLIGLEYYW</sequence>
<dbReference type="InterPro" id="IPR033900">
    <property type="entry name" value="Gram_neg_porin_domain"/>
</dbReference>
<evidence type="ECO:0000313" key="7">
    <source>
        <dbReference type="Proteomes" id="UP000070529"/>
    </source>
</evidence>
<evidence type="ECO:0000259" key="5">
    <source>
        <dbReference type="Pfam" id="PF13609"/>
    </source>
</evidence>
<evidence type="ECO:0000256" key="3">
    <source>
        <dbReference type="ARBA" id="ARBA00023136"/>
    </source>
</evidence>
<evidence type="ECO:0000313" key="6">
    <source>
        <dbReference type="EMBL" id="KXF81273.1"/>
    </source>
</evidence>
<dbReference type="EMBL" id="LNTY01000034">
    <property type="protein sequence ID" value="KXF81273.1"/>
    <property type="molecule type" value="Genomic_DNA"/>
</dbReference>
<dbReference type="PANTHER" id="PTHR34501">
    <property type="entry name" value="PROTEIN YDDL-RELATED"/>
    <property type="match status" value="1"/>
</dbReference>
<gene>
    <name evidence="6" type="ORF">ATN88_00530</name>
</gene>
<reference evidence="6 7" key="1">
    <citation type="submission" date="2015-11" db="EMBL/GenBank/DDBJ databases">
        <title>Genomic Taxonomy of the Vibrionaceae.</title>
        <authorList>
            <person name="Gomez-Gil B."/>
            <person name="Enciso-Ibarra J."/>
        </authorList>
    </citation>
    <scope>NUCLEOTIDE SEQUENCE [LARGE SCALE GENOMIC DNA]</scope>
    <source>
        <strain evidence="6 7">CAIM 912</strain>
    </source>
</reference>
<evidence type="ECO:0000256" key="1">
    <source>
        <dbReference type="ARBA" id="ARBA00004571"/>
    </source>
</evidence>
<keyword evidence="2 4" id="KW-0732">Signal</keyword>
<organism evidence="6 7">
    <name type="scientific">Enterovibrio coralii</name>
    <dbReference type="NCBI Taxonomy" id="294935"/>
    <lineage>
        <taxon>Bacteria</taxon>
        <taxon>Pseudomonadati</taxon>
        <taxon>Pseudomonadota</taxon>
        <taxon>Gammaproteobacteria</taxon>
        <taxon>Vibrionales</taxon>
        <taxon>Vibrionaceae</taxon>
        <taxon>Enterovibrio</taxon>
    </lineage>
</organism>
<comment type="caution">
    <text evidence="6">The sequence shown here is derived from an EMBL/GenBank/DDBJ whole genome shotgun (WGS) entry which is preliminary data.</text>
</comment>
<keyword evidence="7" id="KW-1185">Reference proteome</keyword>
<name>A0A135I753_9GAMM</name>
<feature type="signal peptide" evidence="4">
    <location>
        <begin position="1"/>
        <end position="25"/>
    </location>
</feature>
<dbReference type="AlphaFoldDB" id="A0A135I753"/>
<dbReference type="SUPFAM" id="SSF56935">
    <property type="entry name" value="Porins"/>
    <property type="match status" value="1"/>
</dbReference>
<dbReference type="InterPro" id="IPR023614">
    <property type="entry name" value="Porin_dom_sf"/>
</dbReference>
<dbReference type="OrthoDB" id="8173690at2"/>
<dbReference type="Pfam" id="PF13609">
    <property type="entry name" value="Porin_4"/>
    <property type="match status" value="1"/>
</dbReference>
<evidence type="ECO:0000256" key="2">
    <source>
        <dbReference type="ARBA" id="ARBA00022729"/>
    </source>
</evidence>
<comment type="subcellular location">
    <subcellularLocation>
        <location evidence="1">Cell outer membrane</location>
        <topology evidence="1">Multi-pass membrane protein</topology>
    </subcellularLocation>
</comment>
<dbReference type="PANTHER" id="PTHR34501:SF2">
    <property type="entry name" value="OUTER MEMBRANE PORIN F-RELATED"/>
    <property type="match status" value="1"/>
</dbReference>
<protein>
    <recommendedName>
        <fullName evidence="5">Porin domain-containing protein</fullName>
    </recommendedName>
</protein>
<dbReference type="GO" id="GO:0009279">
    <property type="term" value="C:cell outer membrane"/>
    <property type="evidence" value="ECO:0007669"/>
    <property type="project" value="UniProtKB-SubCell"/>
</dbReference>
<dbReference type="STRING" id="294935.ATN88_00530"/>
<feature type="domain" description="Porin" evidence="5">
    <location>
        <begin position="14"/>
        <end position="322"/>
    </location>
</feature>
<dbReference type="GO" id="GO:0015288">
    <property type="term" value="F:porin activity"/>
    <property type="evidence" value="ECO:0007669"/>
    <property type="project" value="InterPro"/>
</dbReference>
<keyword evidence="3" id="KW-0472">Membrane</keyword>
<feature type="chain" id="PRO_5007465685" description="Porin domain-containing protein" evidence="4">
    <location>
        <begin position="26"/>
        <end position="345"/>
    </location>
</feature>
<accession>A0A135I753</accession>
<dbReference type="InterPro" id="IPR050298">
    <property type="entry name" value="Gram-neg_bact_OMP"/>
</dbReference>
<proteinExistence type="predicted"/>
<evidence type="ECO:0000256" key="4">
    <source>
        <dbReference type="SAM" id="SignalP"/>
    </source>
</evidence>
<dbReference type="Gene3D" id="2.40.160.10">
    <property type="entry name" value="Porin"/>
    <property type="match status" value="1"/>
</dbReference>
<dbReference type="RefSeq" id="WP_067415837.1">
    <property type="nucleotide sequence ID" value="NZ_LNTY01000034.1"/>
</dbReference>
<dbReference type="Proteomes" id="UP000070529">
    <property type="component" value="Unassembled WGS sequence"/>
</dbReference>
<dbReference type="CDD" id="cd00342">
    <property type="entry name" value="gram_neg_porins"/>
    <property type="match status" value="1"/>
</dbReference>